<dbReference type="EMBL" id="DQ116941">
    <property type="protein sequence ID" value="AAZ77682.1"/>
    <property type="molecule type" value="Genomic_DNA"/>
</dbReference>
<dbReference type="Pfam" id="PF03559">
    <property type="entry name" value="Hexose_dehydrat"/>
    <property type="match status" value="2"/>
</dbReference>
<dbReference type="InterPro" id="IPR038153">
    <property type="entry name" value="EvaA-like_sf"/>
</dbReference>
<evidence type="ECO:0000259" key="1">
    <source>
        <dbReference type="Pfam" id="PF03559"/>
    </source>
</evidence>
<organism evidence="2">
    <name type="scientific">Streptomyces antibioticus</name>
    <dbReference type="NCBI Taxonomy" id="1890"/>
    <lineage>
        <taxon>Bacteria</taxon>
        <taxon>Bacillati</taxon>
        <taxon>Actinomycetota</taxon>
        <taxon>Actinomycetes</taxon>
        <taxon>Kitasatosporales</taxon>
        <taxon>Streptomycetaceae</taxon>
        <taxon>Streptomyces</taxon>
    </lineage>
</organism>
<dbReference type="Gene3D" id="3.90.79.40">
    <property type="entry name" value="EvaA sugar 2,3-dehydratase subunit"/>
    <property type="match status" value="2"/>
</dbReference>
<evidence type="ECO:0000313" key="2">
    <source>
        <dbReference type="EMBL" id="AAZ77682.1"/>
    </source>
</evidence>
<dbReference type="AlphaFoldDB" id="Q0R4N9"/>
<sequence length="438" mass="49287">MTEAAVDTPFRAWWREQASAQRSEVARIPFAELDGWGFEPHGGNLVHASGKFFTVEGLRIEPDDGREARQPIIHQPEIGVLGILVKEFDGVVHCLMQAKMEPGNLNTVQLSPTVQATRSNYLRVHRGGRTRYLEHFWGAGRGRVLVDVLQSEQGAWFWHKRNRNMIVQVDGDVPVHEAFRWVALPELLALLHSDNLVNMDARTVLGCLPRDLLPRQGRTGAFAAALRCSYETGADAGAARSWLLDVKSRGRWTTRLIPLNDTHGWIRKSDEISADDGSGFRIIAVRVRSRSREVPEWTQPLLAPRDEGLAAFLVRRAGGTLQVLVQARYEPGLLEHVELAPTVRTPPVTADEEVPYLKDVLSADHRNIRFDALLSEEGGRFHHALTRYQVIEVADGQTLEVGDNHRWMTIGQLMELVRHGHYLNIEARSLLACLHSLR</sequence>
<reference evidence="2" key="1">
    <citation type="journal article" date="2006" name="Chem. Biol.">
        <title>Genetic characterization of the chlorothricin gene cluster as a model for spirotetronate antibiotic biosynthesis.</title>
        <authorList>
            <person name="Jia X.Y."/>
            <person name="Tian Z.H."/>
            <person name="Shao L."/>
            <person name="Qu X.D."/>
            <person name="Zhao Q.F."/>
            <person name="Tang J."/>
            <person name="Tang G.L."/>
            <person name="Liu W."/>
        </authorList>
    </citation>
    <scope>NUCLEOTIDE SEQUENCE</scope>
</reference>
<dbReference type="InterPro" id="IPR005212">
    <property type="entry name" value="EvaA-like"/>
</dbReference>
<feature type="domain" description="dTDP-4-dehydro-6-deoxy-alpha-D-glucopyranose 2,3-dehydratase" evidence="1">
    <location>
        <begin position="9"/>
        <end position="208"/>
    </location>
</feature>
<protein>
    <submittedName>
        <fullName evidence="2">ChlC3</fullName>
    </submittedName>
</protein>
<dbReference type="GO" id="GO:0016829">
    <property type="term" value="F:lyase activity"/>
    <property type="evidence" value="ECO:0007669"/>
    <property type="project" value="InterPro"/>
</dbReference>
<name>Q0R4N9_STRAT</name>
<proteinExistence type="predicted"/>
<accession>Q0R4N9</accession>
<reference evidence="2" key="2">
    <citation type="submission" date="2006-08" db="EMBL/GenBank/DDBJ databases">
        <authorList>
            <person name="Jia X.-Y."/>
            <person name="Zhao Q.-F."/>
            <person name="Tian Z.-H."/>
            <person name="Tang G.-L."/>
            <person name="Liu W."/>
        </authorList>
    </citation>
    <scope>NUCLEOTIDE SEQUENCE</scope>
</reference>
<feature type="domain" description="dTDP-4-dehydro-6-deoxy-alpha-D-glucopyranose 2,3-dehydratase" evidence="1">
    <location>
        <begin position="239"/>
        <end position="434"/>
    </location>
</feature>